<dbReference type="EMBL" id="JACEGA010000001">
    <property type="protein sequence ID" value="MBB2184644.1"/>
    <property type="molecule type" value="Genomic_DNA"/>
</dbReference>
<gene>
    <name evidence="2" type="ORF">H0486_17380</name>
</gene>
<protein>
    <submittedName>
        <fullName evidence="2">Uncharacterized protein</fullName>
    </submittedName>
</protein>
<sequence length="174" mass="20355">MSNNSFCIILIAYSLIYISIMSFQLFSFFRFKLLLKKNELVSLMDTLYEISIYIVGFLYLALYISSILDVIFNIEQYVNWELPFVIYAVPLMVITFSMLINQGLYAYDCSTFFIGIKKSVEKENIKLHGIKRYSSINRAKVIISLNNEFNVQEKKYVIRTSLNNLQPFIELLGK</sequence>
<dbReference type="Proteomes" id="UP000574276">
    <property type="component" value="Unassembled WGS sequence"/>
</dbReference>
<dbReference type="AlphaFoldDB" id="A0A839K442"/>
<proteinExistence type="predicted"/>
<organism evidence="2 3">
    <name type="scientific">Variimorphobacter saccharofermentans</name>
    <dbReference type="NCBI Taxonomy" id="2755051"/>
    <lineage>
        <taxon>Bacteria</taxon>
        <taxon>Bacillati</taxon>
        <taxon>Bacillota</taxon>
        <taxon>Clostridia</taxon>
        <taxon>Lachnospirales</taxon>
        <taxon>Lachnospiraceae</taxon>
        <taxon>Variimorphobacter</taxon>
    </lineage>
</organism>
<keyword evidence="3" id="KW-1185">Reference proteome</keyword>
<accession>A0A839K442</accession>
<name>A0A839K442_9FIRM</name>
<feature type="transmembrane region" description="Helical" evidence="1">
    <location>
        <begin position="50"/>
        <end position="72"/>
    </location>
</feature>
<evidence type="ECO:0000313" key="2">
    <source>
        <dbReference type="EMBL" id="MBB2184644.1"/>
    </source>
</evidence>
<comment type="caution">
    <text evidence="2">The sequence shown here is derived from an EMBL/GenBank/DDBJ whole genome shotgun (WGS) entry which is preliminary data.</text>
</comment>
<dbReference type="RefSeq" id="WP_228354205.1">
    <property type="nucleotide sequence ID" value="NZ_JACEGA010000001.1"/>
</dbReference>
<keyword evidence="1" id="KW-0472">Membrane</keyword>
<keyword evidence="1" id="KW-1133">Transmembrane helix</keyword>
<feature type="transmembrane region" description="Helical" evidence="1">
    <location>
        <begin position="84"/>
        <end position="107"/>
    </location>
</feature>
<evidence type="ECO:0000313" key="3">
    <source>
        <dbReference type="Proteomes" id="UP000574276"/>
    </source>
</evidence>
<feature type="transmembrane region" description="Helical" evidence="1">
    <location>
        <begin position="6"/>
        <end position="29"/>
    </location>
</feature>
<evidence type="ECO:0000256" key="1">
    <source>
        <dbReference type="SAM" id="Phobius"/>
    </source>
</evidence>
<keyword evidence="1" id="KW-0812">Transmembrane</keyword>
<reference evidence="2 3" key="1">
    <citation type="submission" date="2020-07" db="EMBL/GenBank/DDBJ databases">
        <title>Characterization and genome sequencing of isolate MD1, a novel member within the family Lachnospiraceae.</title>
        <authorList>
            <person name="Rettenmaier R."/>
            <person name="Di Bello L."/>
            <person name="Zinser C."/>
            <person name="Scheitz K."/>
            <person name="Liebl W."/>
            <person name="Zverlov V."/>
        </authorList>
    </citation>
    <scope>NUCLEOTIDE SEQUENCE [LARGE SCALE GENOMIC DNA]</scope>
    <source>
        <strain evidence="2 3">MD1</strain>
    </source>
</reference>